<organism evidence="3 4">
    <name type="scientific">Trifolium medium</name>
    <dbReference type="NCBI Taxonomy" id="97028"/>
    <lineage>
        <taxon>Eukaryota</taxon>
        <taxon>Viridiplantae</taxon>
        <taxon>Streptophyta</taxon>
        <taxon>Embryophyta</taxon>
        <taxon>Tracheophyta</taxon>
        <taxon>Spermatophyta</taxon>
        <taxon>Magnoliopsida</taxon>
        <taxon>eudicotyledons</taxon>
        <taxon>Gunneridae</taxon>
        <taxon>Pentapetalae</taxon>
        <taxon>rosids</taxon>
        <taxon>fabids</taxon>
        <taxon>Fabales</taxon>
        <taxon>Fabaceae</taxon>
        <taxon>Papilionoideae</taxon>
        <taxon>50 kb inversion clade</taxon>
        <taxon>NPAAA clade</taxon>
        <taxon>Hologalegina</taxon>
        <taxon>IRL clade</taxon>
        <taxon>Trifolieae</taxon>
        <taxon>Trifolium</taxon>
    </lineage>
</organism>
<name>A0A392M8K8_9FABA</name>
<reference evidence="3 4" key="1">
    <citation type="journal article" date="2018" name="Front. Plant Sci.">
        <title>Red Clover (Trifolium pratense) and Zigzag Clover (T. medium) - A Picture of Genomic Similarities and Differences.</title>
        <authorList>
            <person name="Dluhosova J."/>
            <person name="Istvanek J."/>
            <person name="Nedelnik J."/>
            <person name="Repkova J."/>
        </authorList>
    </citation>
    <scope>NUCLEOTIDE SEQUENCE [LARGE SCALE GENOMIC DNA]</scope>
    <source>
        <strain evidence="4">cv. 10/8</strain>
        <tissue evidence="3">Leaf</tissue>
    </source>
</reference>
<dbReference type="EMBL" id="LXQA010003804">
    <property type="protein sequence ID" value="MCH82524.1"/>
    <property type="molecule type" value="Genomic_DNA"/>
</dbReference>
<accession>A0A392M8K8</accession>
<sequence>MTSAQARLRQAKNAKKKVAAILGTSSSIPSGTPSGKASPAPSIEIIKEKRGRDEEMEDVSSRKNPKLDTAGDVATGLHRLTPGQPADDFVLLPAFGHTPLFDGQTKVIVSDAKRTILEDMGPDSIRNEIANSLAAVFKLLEVVTFLNGWECQYLKERDAAKKKVTELGQQLREMTAAFDDYKNKHALQLDLIKDLEKTEVKIAEMVKERDALVEQVKGLNEKVAGLEEKMKTVEVTLISQKEQKLDPAGRYAGSDRAELIKKIIAIEEAMIAAANSQFHNVVVQLRILNPNVDFAVDGLNEDKEVREGRIATPRDDDHSPDEDH</sequence>
<feature type="region of interest" description="Disordered" evidence="2">
    <location>
        <begin position="22"/>
        <end position="70"/>
    </location>
</feature>
<evidence type="ECO:0000313" key="3">
    <source>
        <dbReference type="EMBL" id="MCH82524.1"/>
    </source>
</evidence>
<gene>
    <name evidence="3" type="ORF">A2U01_0003332</name>
</gene>
<protein>
    <submittedName>
        <fullName evidence="3">Uncharacterized protein</fullName>
    </submittedName>
</protein>
<keyword evidence="4" id="KW-1185">Reference proteome</keyword>
<comment type="caution">
    <text evidence="3">The sequence shown here is derived from an EMBL/GenBank/DDBJ whole genome shotgun (WGS) entry which is preliminary data.</text>
</comment>
<feature type="compositionally biased region" description="Basic and acidic residues" evidence="2">
    <location>
        <begin position="305"/>
        <end position="317"/>
    </location>
</feature>
<feature type="compositionally biased region" description="Low complexity" evidence="2">
    <location>
        <begin position="23"/>
        <end position="35"/>
    </location>
</feature>
<evidence type="ECO:0000256" key="1">
    <source>
        <dbReference type="SAM" id="Coils"/>
    </source>
</evidence>
<feature type="region of interest" description="Disordered" evidence="2">
    <location>
        <begin position="305"/>
        <end position="324"/>
    </location>
</feature>
<feature type="coiled-coil region" evidence="1">
    <location>
        <begin position="157"/>
        <end position="243"/>
    </location>
</feature>
<keyword evidence="1" id="KW-0175">Coiled coil</keyword>
<evidence type="ECO:0000256" key="2">
    <source>
        <dbReference type="SAM" id="MobiDB-lite"/>
    </source>
</evidence>
<proteinExistence type="predicted"/>
<dbReference type="AlphaFoldDB" id="A0A392M8K8"/>
<evidence type="ECO:0000313" key="4">
    <source>
        <dbReference type="Proteomes" id="UP000265520"/>
    </source>
</evidence>
<dbReference type="Proteomes" id="UP000265520">
    <property type="component" value="Unassembled WGS sequence"/>
</dbReference>